<evidence type="ECO:0000256" key="2">
    <source>
        <dbReference type="ARBA" id="ARBA00023125"/>
    </source>
</evidence>
<feature type="domain" description="HTH araC/xylS-type" evidence="4">
    <location>
        <begin position="213"/>
        <end position="311"/>
    </location>
</feature>
<evidence type="ECO:0000256" key="3">
    <source>
        <dbReference type="ARBA" id="ARBA00023163"/>
    </source>
</evidence>
<dbReference type="InterPro" id="IPR020449">
    <property type="entry name" value="Tscrpt_reg_AraC-type_HTH"/>
</dbReference>
<name>A0ABT4CXV0_9CLOT</name>
<dbReference type="RefSeq" id="WP_268040085.1">
    <property type="nucleotide sequence ID" value="NZ_JAPQER010000002.1"/>
</dbReference>
<proteinExistence type="predicted"/>
<dbReference type="SUPFAM" id="SSF46689">
    <property type="entry name" value="Homeodomain-like"/>
    <property type="match status" value="1"/>
</dbReference>
<keyword evidence="6" id="KW-1185">Reference proteome</keyword>
<dbReference type="Gene3D" id="1.10.10.60">
    <property type="entry name" value="Homeodomain-like"/>
    <property type="match status" value="1"/>
</dbReference>
<evidence type="ECO:0000313" key="5">
    <source>
        <dbReference type="EMBL" id="MCY6483810.1"/>
    </source>
</evidence>
<keyword evidence="3" id="KW-0804">Transcription</keyword>
<evidence type="ECO:0000259" key="4">
    <source>
        <dbReference type="PROSITE" id="PS01124"/>
    </source>
</evidence>
<evidence type="ECO:0000313" key="6">
    <source>
        <dbReference type="Proteomes" id="UP001078443"/>
    </source>
</evidence>
<evidence type="ECO:0000256" key="1">
    <source>
        <dbReference type="ARBA" id="ARBA00023015"/>
    </source>
</evidence>
<organism evidence="5 6">
    <name type="scientific">Clostridium aestuarii</name>
    <dbReference type="NCBI Taxonomy" id="338193"/>
    <lineage>
        <taxon>Bacteria</taxon>
        <taxon>Bacillati</taxon>
        <taxon>Bacillota</taxon>
        <taxon>Clostridia</taxon>
        <taxon>Eubacteriales</taxon>
        <taxon>Clostridiaceae</taxon>
        <taxon>Clostridium</taxon>
    </lineage>
</organism>
<accession>A0ABT4CXV0</accession>
<dbReference type="InterPro" id="IPR053142">
    <property type="entry name" value="PchR_regulatory_protein"/>
</dbReference>
<protein>
    <submittedName>
        <fullName evidence="5">AraC family transcriptional regulator</fullName>
    </submittedName>
</protein>
<dbReference type="Proteomes" id="UP001078443">
    <property type="component" value="Unassembled WGS sequence"/>
</dbReference>
<dbReference type="PROSITE" id="PS00041">
    <property type="entry name" value="HTH_ARAC_FAMILY_1"/>
    <property type="match status" value="1"/>
</dbReference>
<dbReference type="InterPro" id="IPR018062">
    <property type="entry name" value="HTH_AraC-typ_CS"/>
</dbReference>
<dbReference type="InterPro" id="IPR018060">
    <property type="entry name" value="HTH_AraC"/>
</dbReference>
<dbReference type="PROSITE" id="PS01124">
    <property type="entry name" value="HTH_ARAC_FAMILY_2"/>
    <property type="match status" value="1"/>
</dbReference>
<dbReference type="EMBL" id="JAPQER010000002">
    <property type="protein sequence ID" value="MCY6483810.1"/>
    <property type="molecule type" value="Genomic_DNA"/>
</dbReference>
<dbReference type="PANTHER" id="PTHR47893:SF1">
    <property type="entry name" value="REGULATORY PROTEIN PCHR"/>
    <property type="match status" value="1"/>
</dbReference>
<gene>
    <name evidence="5" type="ORF">OW763_05535</name>
</gene>
<dbReference type="PANTHER" id="PTHR47893">
    <property type="entry name" value="REGULATORY PROTEIN PCHR"/>
    <property type="match status" value="1"/>
</dbReference>
<dbReference type="PRINTS" id="PR00032">
    <property type="entry name" value="HTHARAC"/>
</dbReference>
<keyword evidence="2" id="KW-0238">DNA-binding</keyword>
<dbReference type="InterPro" id="IPR009057">
    <property type="entry name" value="Homeodomain-like_sf"/>
</dbReference>
<comment type="caution">
    <text evidence="5">The sequence shown here is derived from an EMBL/GenBank/DDBJ whole genome shotgun (WGS) entry which is preliminary data.</text>
</comment>
<reference evidence="5" key="1">
    <citation type="submission" date="2022-12" db="EMBL/GenBank/DDBJ databases">
        <authorList>
            <person name="Wang J."/>
        </authorList>
    </citation>
    <scope>NUCLEOTIDE SEQUENCE</scope>
    <source>
        <strain evidence="5">HY-45-18</strain>
    </source>
</reference>
<sequence length="321" mass="37676">MCKNQWFEEKSKLIEENKDYFIYRYSCNGSGILTVYKIFDGIEIVFMNFNTYDTFIPDTPHKDIIEISWCKKGRVECEFTNQSISYLQEGDFGINGSDYVPVSYQFPLGIYEAVSLVVNQRECSDEVRKLMKTFSIDIDSLFCHLDLKRAWYISRDDKKLKHLFNEIYVAKKKESNEYFAIKSIELLYHIRSLSEFTGKKITYYKKEQIKKVKKIRDYLVNSLDEKISIEQCAVDNGIGITTFRSIFLQIYGDIPTVYLKKYKMAVATKFLLDKSLSIMNIALQLGYSNPSKFSAAFKKEYGMLPKDYKKKNEDSGYFEEK</sequence>
<dbReference type="Pfam" id="PF12833">
    <property type="entry name" value="HTH_18"/>
    <property type="match status" value="1"/>
</dbReference>
<dbReference type="SMART" id="SM00342">
    <property type="entry name" value="HTH_ARAC"/>
    <property type="match status" value="1"/>
</dbReference>
<keyword evidence="1" id="KW-0805">Transcription regulation</keyword>